<protein>
    <submittedName>
        <fullName evidence="1">Uncharacterized protein</fullName>
    </submittedName>
</protein>
<sequence length="82" mass="9663">MCNKTIELNAANQKLTELINKLQDLKSEYRKDVEHSANYYGNDDRIDEFRDNIAMETLARIEIVKEQITSQIKLLRELADNY</sequence>
<dbReference type="Proteomes" id="UP000244080">
    <property type="component" value="Unassembled WGS sequence"/>
</dbReference>
<evidence type="ECO:0000313" key="2">
    <source>
        <dbReference type="Proteomes" id="UP000244080"/>
    </source>
</evidence>
<reference evidence="1 2" key="1">
    <citation type="submission" date="2017-11" db="EMBL/GenBank/DDBJ databases">
        <title>Population delineation of vibrios coincides with oyster pathogenicity.</title>
        <authorList>
            <person name="Bruto M."/>
            <person name="Labreuche Y."/>
            <person name="James A."/>
            <person name="Piel D."/>
            <person name="Chenivesse S."/>
            <person name="Petton B."/>
            <person name="Polz M.F."/>
            <person name="Le Roux F."/>
        </authorList>
    </citation>
    <scope>NUCLEOTIDE SEQUENCE [LARGE SCALE GENOMIC DNA]</scope>
    <source>
        <strain evidence="1 2">1F_55</strain>
    </source>
</reference>
<comment type="caution">
    <text evidence="1">The sequence shown here is derived from an EMBL/GenBank/DDBJ whole genome shotgun (WGS) entry which is preliminary data.</text>
</comment>
<organism evidence="1 2">
    <name type="scientific">Vibrio splendidus</name>
    <dbReference type="NCBI Taxonomy" id="29497"/>
    <lineage>
        <taxon>Bacteria</taxon>
        <taxon>Pseudomonadati</taxon>
        <taxon>Pseudomonadota</taxon>
        <taxon>Gammaproteobacteria</taxon>
        <taxon>Vibrionales</taxon>
        <taxon>Vibrionaceae</taxon>
        <taxon>Vibrio</taxon>
    </lineage>
</organism>
<gene>
    <name evidence="1" type="ORF">CWO36_08055</name>
</gene>
<evidence type="ECO:0000313" key="1">
    <source>
        <dbReference type="EMBL" id="PTP20470.1"/>
    </source>
</evidence>
<accession>A0A2T5EJQ7</accession>
<dbReference type="EMBL" id="PIGA01000010">
    <property type="protein sequence ID" value="PTP20470.1"/>
    <property type="molecule type" value="Genomic_DNA"/>
</dbReference>
<proteinExistence type="predicted"/>
<name>A0A2T5EJQ7_VIBSP</name>
<dbReference type="RefSeq" id="WP_017086541.1">
    <property type="nucleotide sequence ID" value="NZ_CAWNZY010000002.1"/>
</dbReference>
<dbReference type="AlphaFoldDB" id="A0A2T5EJQ7"/>